<organism evidence="2 3">
    <name type="scientific">Pholiota conissans</name>
    <dbReference type="NCBI Taxonomy" id="109636"/>
    <lineage>
        <taxon>Eukaryota</taxon>
        <taxon>Fungi</taxon>
        <taxon>Dikarya</taxon>
        <taxon>Basidiomycota</taxon>
        <taxon>Agaricomycotina</taxon>
        <taxon>Agaricomycetes</taxon>
        <taxon>Agaricomycetidae</taxon>
        <taxon>Agaricales</taxon>
        <taxon>Agaricineae</taxon>
        <taxon>Strophariaceae</taxon>
        <taxon>Pholiota</taxon>
    </lineage>
</organism>
<reference evidence="2" key="1">
    <citation type="submission" date="2020-11" db="EMBL/GenBank/DDBJ databases">
        <authorList>
            <consortium name="DOE Joint Genome Institute"/>
            <person name="Ahrendt S."/>
            <person name="Riley R."/>
            <person name="Andreopoulos W."/>
            <person name="Labutti K."/>
            <person name="Pangilinan J."/>
            <person name="Ruiz-Duenas F.J."/>
            <person name="Barrasa J.M."/>
            <person name="Sanchez-Garcia M."/>
            <person name="Camarero S."/>
            <person name="Miyauchi S."/>
            <person name="Serrano A."/>
            <person name="Linde D."/>
            <person name="Babiker R."/>
            <person name="Drula E."/>
            <person name="Ayuso-Fernandez I."/>
            <person name="Pacheco R."/>
            <person name="Padilla G."/>
            <person name="Ferreira P."/>
            <person name="Barriuso J."/>
            <person name="Kellner H."/>
            <person name="Castanera R."/>
            <person name="Alfaro M."/>
            <person name="Ramirez L."/>
            <person name="Pisabarro A.G."/>
            <person name="Kuo A."/>
            <person name="Tritt A."/>
            <person name="Lipzen A."/>
            <person name="He G."/>
            <person name="Yan M."/>
            <person name="Ng V."/>
            <person name="Cullen D."/>
            <person name="Martin F."/>
            <person name="Rosso M.-N."/>
            <person name="Henrissat B."/>
            <person name="Hibbett D."/>
            <person name="Martinez A.T."/>
            <person name="Grigoriev I.V."/>
        </authorList>
    </citation>
    <scope>NUCLEOTIDE SEQUENCE</scope>
    <source>
        <strain evidence="2">CIRM-BRFM 674</strain>
    </source>
</reference>
<feature type="region of interest" description="Disordered" evidence="1">
    <location>
        <begin position="1"/>
        <end position="41"/>
    </location>
</feature>
<keyword evidence="3" id="KW-1185">Reference proteome</keyword>
<sequence length="238" mass="26850">MLFECPTTPPLERQRFDLSRRRAKPKSTPDLRSTSSHSTRSPWFSGFNKCTSFDIGALDDLFQPTKRDKLPPTFYYPERPVNQTPPVENSVYHSTDALSSSSSVPESFILNAPREDTGPGQLFVTNSKTVLIIRGKRRLFARPELEDLKKASNIREVAQGLGCGLCAGDSAFDEEVDRVHQQCKKRAMGDDGSFGIRVDRTRRVSMVEKGSGPLHEVIYPRLATEKYILRRIHLPQTP</sequence>
<feature type="compositionally biased region" description="Polar residues" evidence="1">
    <location>
        <begin position="30"/>
        <end position="41"/>
    </location>
</feature>
<evidence type="ECO:0000313" key="3">
    <source>
        <dbReference type="Proteomes" id="UP000807469"/>
    </source>
</evidence>
<accession>A0A9P5YY38</accession>
<proteinExistence type="predicted"/>
<evidence type="ECO:0000256" key="1">
    <source>
        <dbReference type="SAM" id="MobiDB-lite"/>
    </source>
</evidence>
<dbReference type="AlphaFoldDB" id="A0A9P5YY38"/>
<name>A0A9P5YY38_9AGAR</name>
<evidence type="ECO:0000313" key="2">
    <source>
        <dbReference type="EMBL" id="KAF9477882.1"/>
    </source>
</evidence>
<dbReference type="Proteomes" id="UP000807469">
    <property type="component" value="Unassembled WGS sequence"/>
</dbReference>
<gene>
    <name evidence="2" type="ORF">BDN70DRAFT_933856</name>
</gene>
<dbReference type="EMBL" id="MU155248">
    <property type="protein sequence ID" value="KAF9477882.1"/>
    <property type="molecule type" value="Genomic_DNA"/>
</dbReference>
<comment type="caution">
    <text evidence="2">The sequence shown here is derived from an EMBL/GenBank/DDBJ whole genome shotgun (WGS) entry which is preliminary data.</text>
</comment>
<protein>
    <submittedName>
        <fullName evidence="2">Uncharacterized protein</fullName>
    </submittedName>
</protein>